<feature type="domain" description="Integrase catalytic" evidence="2">
    <location>
        <begin position="10"/>
        <end position="181"/>
    </location>
</feature>
<keyword evidence="4" id="KW-1185">Reference proteome</keyword>
<dbReference type="PANTHER" id="PTHR37984">
    <property type="entry name" value="PROTEIN CBG26694"/>
    <property type="match status" value="1"/>
</dbReference>
<dbReference type="Proteomes" id="UP000765509">
    <property type="component" value="Unassembled WGS sequence"/>
</dbReference>
<dbReference type="PANTHER" id="PTHR37984:SF5">
    <property type="entry name" value="PROTEIN NYNRIN-LIKE"/>
    <property type="match status" value="1"/>
</dbReference>
<dbReference type="EMBL" id="AVOT02002769">
    <property type="protein sequence ID" value="MBW0471459.1"/>
    <property type="molecule type" value="Genomic_DNA"/>
</dbReference>
<dbReference type="GO" id="GO:0015074">
    <property type="term" value="P:DNA integration"/>
    <property type="evidence" value="ECO:0007669"/>
    <property type="project" value="InterPro"/>
</dbReference>
<reference evidence="3" key="1">
    <citation type="submission" date="2021-03" db="EMBL/GenBank/DDBJ databases">
        <title>Draft genome sequence of rust myrtle Austropuccinia psidii MF-1, a brazilian biotype.</title>
        <authorList>
            <person name="Quecine M.C."/>
            <person name="Pachon D.M.R."/>
            <person name="Bonatelli M.L."/>
            <person name="Correr F.H."/>
            <person name="Franceschini L.M."/>
            <person name="Leite T.F."/>
            <person name="Margarido G.R.A."/>
            <person name="Almeida C.A."/>
            <person name="Ferrarezi J.A."/>
            <person name="Labate C.A."/>
        </authorList>
    </citation>
    <scope>NUCLEOTIDE SEQUENCE</scope>
    <source>
        <strain evidence="3">MF-1</strain>
    </source>
</reference>
<dbReference type="Gene3D" id="3.30.420.10">
    <property type="entry name" value="Ribonuclease H-like superfamily/Ribonuclease H"/>
    <property type="match status" value="1"/>
</dbReference>
<protein>
    <recommendedName>
        <fullName evidence="2">Integrase catalytic domain-containing protein</fullName>
    </recommendedName>
</protein>
<dbReference type="InterPro" id="IPR036397">
    <property type="entry name" value="RNaseH_sf"/>
</dbReference>
<evidence type="ECO:0000313" key="3">
    <source>
        <dbReference type="EMBL" id="MBW0471459.1"/>
    </source>
</evidence>
<dbReference type="GO" id="GO:0005634">
    <property type="term" value="C:nucleus"/>
    <property type="evidence" value="ECO:0007669"/>
    <property type="project" value="UniProtKB-ARBA"/>
</dbReference>
<proteinExistence type="predicted"/>
<accession>A0A9Q3GLL0</accession>
<dbReference type="InterPro" id="IPR050951">
    <property type="entry name" value="Retrovirus_Pol_polyprotein"/>
</dbReference>
<dbReference type="OrthoDB" id="2273864at2759"/>
<gene>
    <name evidence="3" type="ORF">O181_011174</name>
</gene>
<organism evidence="3 4">
    <name type="scientific">Austropuccinia psidii MF-1</name>
    <dbReference type="NCBI Taxonomy" id="1389203"/>
    <lineage>
        <taxon>Eukaryota</taxon>
        <taxon>Fungi</taxon>
        <taxon>Dikarya</taxon>
        <taxon>Basidiomycota</taxon>
        <taxon>Pucciniomycotina</taxon>
        <taxon>Pucciniomycetes</taxon>
        <taxon>Pucciniales</taxon>
        <taxon>Sphaerophragmiaceae</taxon>
        <taxon>Austropuccinia</taxon>
    </lineage>
</organism>
<dbReference type="InterPro" id="IPR001584">
    <property type="entry name" value="Integrase_cat-core"/>
</dbReference>
<dbReference type="AlphaFoldDB" id="A0A9Q3GLL0"/>
<dbReference type="InterPro" id="IPR012337">
    <property type="entry name" value="RNaseH-like_sf"/>
</dbReference>
<evidence type="ECO:0000256" key="1">
    <source>
        <dbReference type="ARBA" id="ARBA00022884"/>
    </source>
</evidence>
<comment type="caution">
    <text evidence="3">The sequence shown here is derived from an EMBL/GenBank/DDBJ whole genome shotgun (WGS) entry which is preliminary data.</text>
</comment>
<name>A0A9Q3GLL0_9BASI</name>
<dbReference type="PROSITE" id="PS50994">
    <property type="entry name" value="INTEGRASE"/>
    <property type="match status" value="1"/>
</dbReference>
<keyword evidence="1" id="KW-0694">RNA-binding</keyword>
<sequence>MGKRLKNIIKIQEPRRALEIIHMDWVTGFPQGGDKRYNSFLVIAERFGKTLIFLPCHKDDTTMDTALLIWNRVLSGNGILTNIIIDRDLKLTSALWTNHHQLFGTKLSFSTDYHPNTDGLAKGMIKTLKEMFRRFFSYGLELKDYDVFTHDWCTLLPALKLAYKKSVLASTNHTPAILEKG</sequence>
<evidence type="ECO:0000259" key="2">
    <source>
        <dbReference type="PROSITE" id="PS50994"/>
    </source>
</evidence>
<dbReference type="SUPFAM" id="SSF53098">
    <property type="entry name" value="Ribonuclease H-like"/>
    <property type="match status" value="1"/>
</dbReference>
<evidence type="ECO:0000313" key="4">
    <source>
        <dbReference type="Proteomes" id="UP000765509"/>
    </source>
</evidence>
<dbReference type="GO" id="GO:0003723">
    <property type="term" value="F:RNA binding"/>
    <property type="evidence" value="ECO:0007669"/>
    <property type="project" value="UniProtKB-KW"/>
</dbReference>